<reference evidence="12" key="1">
    <citation type="submission" date="2025-08" db="UniProtKB">
        <authorList>
            <consortium name="RefSeq"/>
        </authorList>
    </citation>
    <scope>IDENTIFICATION</scope>
    <source>
        <tissue evidence="12">Gonads</tissue>
    </source>
</reference>
<dbReference type="PANTHER" id="PTHR21137">
    <property type="entry name" value="ODORANT RECEPTOR"/>
    <property type="match status" value="1"/>
</dbReference>
<evidence type="ECO:0000256" key="8">
    <source>
        <dbReference type="ARBA" id="ARBA00023170"/>
    </source>
</evidence>
<dbReference type="GeneID" id="115881842"/>
<gene>
    <name evidence="12" type="primary">LOC115881842</name>
</gene>
<evidence type="ECO:0000256" key="5">
    <source>
        <dbReference type="ARBA" id="ARBA00022725"/>
    </source>
</evidence>
<feature type="transmembrane region" description="Helical" evidence="10">
    <location>
        <begin position="84"/>
        <end position="104"/>
    </location>
</feature>
<dbReference type="OrthoDB" id="6675289at2759"/>
<dbReference type="RefSeq" id="XP_030755395.1">
    <property type="nucleotide sequence ID" value="XM_030899535.1"/>
</dbReference>
<evidence type="ECO:0000256" key="3">
    <source>
        <dbReference type="ARBA" id="ARBA00022606"/>
    </source>
</evidence>
<dbReference type="InterPro" id="IPR004117">
    <property type="entry name" value="7tm6_olfct_rcpt"/>
</dbReference>
<dbReference type="GO" id="GO:0005886">
    <property type="term" value="C:plasma membrane"/>
    <property type="evidence" value="ECO:0007669"/>
    <property type="project" value="UniProtKB-SubCell"/>
</dbReference>
<dbReference type="GO" id="GO:0005549">
    <property type="term" value="F:odorant binding"/>
    <property type="evidence" value="ECO:0007669"/>
    <property type="project" value="InterPro"/>
</dbReference>
<feature type="transmembrane region" description="Helical" evidence="10">
    <location>
        <begin position="131"/>
        <end position="151"/>
    </location>
</feature>
<keyword evidence="6 10" id="KW-1133">Transmembrane helix</keyword>
<evidence type="ECO:0000256" key="1">
    <source>
        <dbReference type="ARBA" id="ARBA00004651"/>
    </source>
</evidence>
<organism evidence="11 12">
    <name type="scientific">Sitophilus oryzae</name>
    <name type="common">Rice weevil</name>
    <name type="synonym">Curculio oryzae</name>
    <dbReference type="NCBI Taxonomy" id="7048"/>
    <lineage>
        <taxon>Eukaryota</taxon>
        <taxon>Metazoa</taxon>
        <taxon>Ecdysozoa</taxon>
        <taxon>Arthropoda</taxon>
        <taxon>Hexapoda</taxon>
        <taxon>Insecta</taxon>
        <taxon>Pterygota</taxon>
        <taxon>Neoptera</taxon>
        <taxon>Endopterygota</taxon>
        <taxon>Coleoptera</taxon>
        <taxon>Polyphaga</taxon>
        <taxon>Cucujiformia</taxon>
        <taxon>Curculionidae</taxon>
        <taxon>Dryophthorinae</taxon>
        <taxon>Sitophilus</taxon>
    </lineage>
</organism>
<evidence type="ECO:0000256" key="4">
    <source>
        <dbReference type="ARBA" id="ARBA00022692"/>
    </source>
</evidence>
<keyword evidence="9 10" id="KW-0807">Transducer</keyword>
<comment type="subcellular location">
    <subcellularLocation>
        <location evidence="1 10">Cell membrane</location>
        <topology evidence="1 10">Multi-pass membrane protein</topology>
    </subcellularLocation>
</comment>
<feature type="transmembrane region" description="Helical" evidence="10">
    <location>
        <begin position="230"/>
        <end position="251"/>
    </location>
</feature>
<proteinExistence type="inferred from homology"/>
<dbReference type="Pfam" id="PF02949">
    <property type="entry name" value="7tm_6"/>
    <property type="match status" value="1"/>
</dbReference>
<sequence>MSSNTHIDLSEIFFRNQQLFLYFGFWKLDPYSKFKFVYSFYTCFGFGLIILFLLPLILHMIANANDIMEVKCRKHFEIGKKAEAFGHSLFFFGILLGLFTQLFWCLKPLFENERTLPTKAWYPYNSSVTPYFEITTGCQTISIAYTIFHIINIDSFAKNLLIAIGAQCDILTYTLEHLNQFETVKGVLRMKEDSLKLSDQKFTRKMKDNLKQCIQHYVEVKRITKMVEDVYHIAFLALFIGGGFIFCTILYQLLRIKVGSTEFFYLLFYFFAMFTQQSGFCWIGTELTFKSSRIFNAIPKIPYWLDCDLEFRKMMVIAFLSVKEPLVIHAGRLIPLSIQVFLNVLRTSYSYFTLLSNI</sequence>
<name>A0A6J2XXA1_SITOR</name>
<dbReference type="GO" id="GO:0004984">
    <property type="term" value="F:olfactory receptor activity"/>
    <property type="evidence" value="ECO:0007669"/>
    <property type="project" value="InterPro"/>
</dbReference>
<feature type="transmembrane region" description="Helical" evidence="10">
    <location>
        <begin position="38"/>
        <end position="63"/>
    </location>
</feature>
<keyword evidence="4 10" id="KW-0812">Transmembrane</keyword>
<dbReference type="InParanoid" id="A0A6J2XXA1"/>
<evidence type="ECO:0000313" key="12">
    <source>
        <dbReference type="RefSeq" id="XP_030755395.1"/>
    </source>
</evidence>
<keyword evidence="3 10" id="KW-0716">Sensory transduction</keyword>
<evidence type="ECO:0000256" key="9">
    <source>
        <dbReference type="ARBA" id="ARBA00023224"/>
    </source>
</evidence>
<evidence type="ECO:0000313" key="11">
    <source>
        <dbReference type="Proteomes" id="UP000504635"/>
    </source>
</evidence>
<protein>
    <recommendedName>
        <fullName evidence="10">Odorant receptor</fullName>
    </recommendedName>
</protein>
<keyword evidence="8 10" id="KW-0675">Receptor</keyword>
<evidence type="ECO:0000256" key="2">
    <source>
        <dbReference type="ARBA" id="ARBA00022475"/>
    </source>
</evidence>
<evidence type="ECO:0000256" key="6">
    <source>
        <dbReference type="ARBA" id="ARBA00022989"/>
    </source>
</evidence>
<evidence type="ECO:0000256" key="10">
    <source>
        <dbReference type="RuleBase" id="RU351113"/>
    </source>
</evidence>
<keyword evidence="7 10" id="KW-0472">Membrane</keyword>
<feature type="transmembrane region" description="Helical" evidence="10">
    <location>
        <begin position="263"/>
        <end position="283"/>
    </location>
</feature>
<keyword evidence="2" id="KW-1003">Cell membrane</keyword>
<dbReference type="AlphaFoldDB" id="A0A6J2XXA1"/>
<dbReference type="KEGG" id="soy:115881842"/>
<dbReference type="GO" id="GO:0007165">
    <property type="term" value="P:signal transduction"/>
    <property type="evidence" value="ECO:0007669"/>
    <property type="project" value="UniProtKB-KW"/>
</dbReference>
<keyword evidence="11" id="KW-1185">Reference proteome</keyword>
<evidence type="ECO:0000256" key="7">
    <source>
        <dbReference type="ARBA" id="ARBA00023136"/>
    </source>
</evidence>
<comment type="similarity">
    <text evidence="10">Belongs to the insect chemoreceptor superfamily. Heteromeric odorant receptor channel (TC 1.A.69) family.</text>
</comment>
<keyword evidence="5 10" id="KW-0552">Olfaction</keyword>
<accession>A0A6J2XXA1</accession>
<comment type="caution">
    <text evidence="10">Lacks conserved residue(s) required for the propagation of feature annotation.</text>
</comment>
<dbReference type="Proteomes" id="UP000504635">
    <property type="component" value="Unplaced"/>
</dbReference>
<dbReference type="PANTHER" id="PTHR21137:SF35">
    <property type="entry name" value="ODORANT RECEPTOR 19A-RELATED"/>
    <property type="match status" value="1"/>
</dbReference>